<dbReference type="InterPro" id="IPR016181">
    <property type="entry name" value="Acyl_CoA_acyltransferase"/>
</dbReference>
<dbReference type="NCBIfam" id="TIGR01575">
    <property type="entry name" value="rimI"/>
    <property type="match status" value="1"/>
</dbReference>
<keyword evidence="3 5" id="KW-0808">Transferase</keyword>
<dbReference type="GO" id="GO:0005737">
    <property type="term" value="C:cytoplasm"/>
    <property type="evidence" value="ECO:0007669"/>
    <property type="project" value="UniProtKB-SubCell"/>
</dbReference>
<dbReference type="Pfam" id="PF00583">
    <property type="entry name" value="Acetyltransf_1"/>
    <property type="match status" value="1"/>
</dbReference>
<organism evidence="8 9">
    <name type="scientific">Ferrimonas sediminum</name>
    <dbReference type="NCBI Taxonomy" id="718193"/>
    <lineage>
        <taxon>Bacteria</taxon>
        <taxon>Pseudomonadati</taxon>
        <taxon>Pseudomonadota</taxon>
        <taxon>Gammaproteobacteria</taxon>
        <taxon>Alteromonadales</taxon>
        <taxon>Ferrimonadaceae</taxon>
        <taxon>Ferrimonas</taxon>
    </lineage>
</organism>
<dbReference type="GO" id="GO:0008999">
    <property type="term" value="F:protein-N-terminal-alanine acetyltransferase activity"/>
    <property type="evidence" value="ECO:0007669"/>
    <property type="project" value="UniProtKB-UniRule"/>
</dbReference>
<dbReference type="CDD" id="cd04301">
    <property type="entry name" value="NAT_SF"/>
    <property type="match status" value="1"/>
</dbReference>
<evidence type="ECO:0000313" key="8">
    <source>
        <dbReference type="EMBL" id="SDJ05636.1"/>
    </source>
</evidence>
<evidence type="ECO:0000256" key="5">
    <source>
        <dbReference type="HAMAP-Rule" id="MF_02210"/>
    </source>
</evidence>
<evidence type="ECO:0000313" key="9">
    <source>
        <dbReference type="Proteomes" id="UP000199527"/>
    </source>
</evidence>
<dbReference type="InterPro" id="IPR000182">
    <property type="entry name" value="GNAT_dom"/>
</dbReference>
<dbReference type="EC" id="2.3.1.266" evidence="5 6"/>
<name>A0A1G8QLU1_9GAMM</name>
<sequence>MSIEFVKLSTLPVAELYGIEQLSHRYPWSQATLASCLGSSYQGEALKVDGVPVGYYITHTVVGEATLMNICLLPDMRGQGLGRRLLQRCLDTLLQQQAECCFLEVRASNESALALYRNIGFAQLSRRKGYYPTDNGREDAVIMSYRFHQ</sequence>
<dbReference type="InterPro" id="IPR050680">
    <property type="entry name" value="YpeA/RimI_acetyltransf"/>
</dbReference>
<evidence type="ECO:0000256" key="1">
    <source>
        <dbReference type="ARBA" id="ARBA00005395"/>
    </source>
</evidence>
<dbReference type="OrthoDB" id="9796919at2"/>
<comment type="subcellular location">
    <subcellularLocation>
        <location evidence="5 6">Cytoplasm</location>
    </subcellularLocation>
</comment>
<dbReference type="PANTHER" id="PTHR43420">
    <property type="entry name" value="ACETYLTRANSFERASE"/>
    <property type="match status" value="1"/>
</dbReference>
<dbReference type="Proteomes" id="UP000199527">
    <property type="component" value="Unassembled WGS sequence"/>
</dbReference>
<dbReference type="SUPFAM" id="SSF55729">
    <property type="entry name" value="Acyl-CoA N-acyltransferases (Nat)"/>
    <property type="match status" value="1"/>
</dbReference>
<gene>
    <name evidence="5" type="primary">rimI</name>
    <name evidence="8" type="ORF">SAMN04488540_104345</name>
</gene>
<comment type="catalytic activity">
    <reaction evidence="5 6">
        <text>N-terminal L-alanyl-[ribosomal protein bS18] + acetyl-CoA = N-terminal N(alpha)-acetyl-L-alanyl-[ribosomal protein bS18] + CoA + H(+)</text>
        <dbReference type="Rhea" id="RHEA:43756"/>
        <dbReference type="Rhea" id="RHEA-COMP:10676"/>
        <dbReference type="Rhea" id="RHEA-COMP:10677"/>
        <dbReference type="ChEBI" id="CHEBI:15378"/>
        <dbReference type="ChEBI" id="CHEBI:57287"/>
        <dbReference type="ChEBI" id="CHEBI:57288"/>
        <dbReference type="ChEBI" id="CHEBI:64718"/>
        <dbReference type="ChEBI" id="CHEBI:83683"/>
        <dbReference type="EC" id="2.3.1.266"/>
    </reaction>
</comment>
<feature type="domain" description="N-acetyltransferase" evidence="7">
    <location>
        <begin position="6"/>
        <end position="148"/>
    </location>
</feature>
<comment type="similarity">
    <text evidence="1 5 6">Belongs to the acetyltransferase family. RimI subfamily.</text>
</comment>
<comment type="caution">
    <text evidence="5">Lacks conserved residue(s) required for the propagation of feature annotation.</text>
</comment>
<reference evidence="9" key="1">
    <citation type="submission" date="2016-10" db="EMBL/GenBank/DDBJ databases">
        <authorList>
            <person name="Varghese N."/>
            <person name="Submissions S."/>
        </authorList>
    </citation>
    <scope>NUCLEOTIDE SEQUENCE [LARGE SCALE GENOMIC DNA]</scope>
    <source>
        <strain evidence="9">DSM 23317</strain>
    </source>
</reference>
<protein>
    <recommendedName>
        <fullName evidence="5 6">[Ribosomal protein bS18]-alanine N-acetyltransferase</fullName>
        <ecNumber evidence="5 6">2.3.1.266</ecNumber>
    </recommendedName>
</protein>
<keyword evidence="9" id="KW-1185">Reference proteome</keyword>
<evidence type="ECO:0000256" key="3">
    <source>
        <dbReference type="ARBA" id="ARBA00022679"/>
    </source>
</evidence>
<dbReference type="PANTHER" id="PTHR43420:SF51">
    <property type="entry name" value="PEPTIDYL-LYSINE N-ACETYLTRANSFERASE YIAC"/>
    <property type="match status" value="1"/>
</dbReference>
<evidence type="ECO:0000256" key="2">
    <source>
        <dbReference type="ARBA" id="ARBA00022490"/>
    </source>
</evidence>
<dbReference type="InterPro" id="IPR006464">
    <property type="entry name" value="AcTrfase_RimI/Ard1"/>
</dbReference>
<evidence type="ECO:0000259" key="7">
    <source>
        <dbReference type="PROSITE" id="PS51186"/>
    </source>
</evidence>
<keyword evidence="4 5" id="KW-0012">Acyltransferase</keyword>
<dbReference type="HAMAP" id="MF_02210">
    <property type="entry name" value="RimI"/>
    <property type="match status" value="1"/>
</dbReference>
<keyword evidence="2 5" id="KW-0963">Cytoplasm</keyword>
<dbReference type="PROSITE" id="PS51186">
    <property type="entry name" value="GNAT"/>
    <property type="match status" value="1"/>
</dbReference>
<comment type="function">
    <text evidence="5 6">Acetylates the N-terminal alanine of ribosomal protein bS18.</text>
</comment>
<dbReference type="Gene3D" id="3.40.630.30">
    <property type="match status" value="1"/>
</dbReference>
<dbReference type="RefSeq" id="WP_090364364.1">
    <property type="nucleotide sequence ID" value="NZ_FNEM01000004.1"/>
</dbReference>
<proteinExistence type="inferred from homology"/>
<feature type="active site" description="Proton acceptor" evidence="5">
    <location>
        <position position="104"/>
    </location>
</feature>
<dbReference type="EMBL" id="FNEM01000004">
    <property type="protein sequence ID" value="SDJ05636.1"/>
    <property type="molecule type" value="Genomic_DNA"/>
</dbReference>
<accession>A0A1G8QLU1</accession>
<evidence type="ECO:0000256" key="6">
    <source>
        <dbReference type="RuleBase" id="RU363094"/>
    </source>
</evidence>
<dbReference type="AlphaFoldDB" id="A0A1G8QLU1"/>
<feature type="active site" description="Proton donor" evidence="5">
    <location>
        <position position="116"/>
    </location>
</feature>
<feature type="binding site" evidence="5">
    <location>
        <position position="109"/>
    </location>
    <ligand>
        <name>acetyl-CoA</name>
        <dbReference type="ChEBI" id="CHEBI:57288"/>
    </ligand>
</feature>
<evidence type="ECO:0000256" key="4">
    <source>
        <dbReference type="ARBA" id="ARBA00023315"/>
    </source>
</evidence>
<dbReference type="InterPro" id="IPR043690">
    <property type="entry name" value="RimI"/>
</dbReference>